<dbReference type="Proteomes" id="UP000094784">
    <property type="component" value="Unassembled WGS sequence"/>
</dbReference>
<organism evidence="1 2">
    <name type="scientific">Lysinibacillus fusiformis</name>
    <dbReference type="NCBI Taxonomy" id="28031"/>
    <lineage>
        <taxon>Bacteria</taxon>
        <taxon>Bacillati</taxon>
        <taxon>Bacillota</taxon>
        <taxon>Bacilli</taxon>
        <taxon>Bacillales</taxon>
        <taxon>Bacillaceae</taxon>
        <taxon>Lysinibacillus</taxon>
    </lineage>
</organism>
<dbReference type="InterPro" id="IPR029063">
    <property type="entry name" value="SAM-dependent_MTases_sf"/>
</dbReference>
<comment type="caution">
    <text evidence="1">The sequence shown here is derived from an EMBL/GenBank/DDBJ whole genome shotgun (WGS) entry which is preliminary data.</text>
</comment>
<evidence type="ECO:0000313" key="1">
    <source>
        <dbReference type="EMBL" id="ODV57603.1"/>
    </source>
</evidence>
<dbReference type="EMBL" id="MECQ01000001">
    <property type="protein sequence ID" value="ODV57603.1"/>
    <property type="molecule type" value="Genomic_DNA"/>
</dbReference>
<evidence type="ECO:0000313" key="2">
    <source>
        <dbReference type="Proteomes" id="UP000094784"/>
    </source>
</evidence>
<name>A0A1E4RAW6_9BACI</name>
<reference evidence="1 2" key="1">
    <citation type="submission" date="2016-09" db="EMBL/GenBank/DDBJ databases">
        <title>Draft genome sequence of the soil isolate, Lysinibacillus fusiformis M5, a potential hypoxanthine producer.</title>
        <authorList>
            <person name="Gallegos-Monterrosa R."/>
            <person name="Maroti G."/>
            <person name="Balint B."/>
            <person name="Kovacs A.T."/>
        </authorList>
    </citation>
    <scope>NUCLEOTIDE SEQUENCE [LARGE SCALE GENOMIC DNA]</scope>
    <source>
        <strain evidence="1 2">M5</strain>
    </source>
</reference>
<dbReference type="SUPFAM" id="SSF53335">
    <property type="entry name" value="S-adenosyl-L-methionine-dependent methyltransferases"/>
    <property type="match status" value="1"/>
</dbReference>
<protein>
    <recommendedName>
        <fullName evidence="3">SAM-dependent methyltransferase</fullName>
    </recommendedName>
</protein>
<dbReference type="AlphaFoldDB" id="A0A1E4RAW6"/>
<sequence length="181" mass="20673">MKYYDKLKVIIGASQTNQKGWISTDKPYLDVLKQEDWKNLFGGREINSIVAEHVWEHLTYEQGVIAAKNCFCYLEKGGRLRIAVPDGNHPNPHYISWIKPGGFGDGAEDHKVLYTVDMITGLLKNAGFNTVDVIEYFDESGNFHQSDWKLEHGFINRSKDNDPRNWHGNNVYSSLIVDGIK</sequence>
<gene>
    <name evidence="1" type="ORF">BG258_02620</name>
</gene>
<evidence type="ECO:0008006" key="3">
    <source>
        <dbReference type="Google" id="ProtNLM"/>
    </source>
</evidence>
<accession>A0A1E4RAW6</accession>
<dbReference type="Gene3D" id="3.40.50.150">
    <property type="entry name" value="Vaccinia Virus protein VP39"/>
    <property type="match status" value="1"/>
</dbReference>
<proteinExistence type="predicted"/>